<dbReference type="Pfam" id="PF14096">
    <property type="entry name" value="DUF4274"/>
    <property type="match status" value="1"/>
</dbReference>
<dbReference type="InterPro" id="IPR036770">
    <property type="entry name" value="Ankyrin_rpt-contain_sf"/>
</dbReference>
<dbReference type="InterPro" id="IPR025369">
    <property type="entry name" value="DUF4274"/>
</dbReference>
<dbReference type="RefSeq" id="WP_191701555.1">
    <property type="nucleotide sequence ID" value="NZ_JACSPZ010000011.1"/>
</dbReference>
<keyword evidence="4" id="KW-1185">Reference proteome</keyword>
<proteinExistence type="predicted"/>
<dbReference type="PROSITE" id="PS50088">
    <property type="entry name" value="ANK_REPEAT"/>
    <property type="match status" value="1"/>
</dbReference>
<reference evidence="3 4" key="1">
    <citation type="submission" date="2020-08" db="EMBL/GenBank/DDBJ databases">
        <title>A Genomic Blueprint of the Chicken Gut Microbiome.</title>
        <authorList>
            <person name="Gilroy R."/>
            <person name="Ravi A."/>
            <person name="Getino M."/>
            <person name="Pursley I."/>
            <person name="Horton D.L."/>
            <person name="Alikhan N.-F."/>
            <person name="Baker D."/>
            <person name="Gharbi K."/>
            <person name="Hall N."/>
            <person name="Watson M."/>
            <person name="Adriaenssens E.M."/>
            <person name="Foster-Nyarko E."/>
            <person name="Jarju S."/>
            <person name="Secka A."/>
            <person name="Antonio M."/>
            <person name="Oren A."/>
            <person name="Chaudhuri R."/>
            <person name="La Ragione R.M."/>
            <person name="Hildebrand F."/>
            <person name="Pallen M.J."/>
        </authorList>
    </citation>
    <scope>NUCLEOTIDE SEQUENCE [LARGE SCALE GENOMIC DNA]</scope>
    <source>
        <strain evidence="3 4">A46</strain>
    </source>
</reference>
<dbReference type="SUPFAM" id="SSF48403">
    <property type="entry name" value="Ankyrin repeat"/>
    <property type="match status" value="1"/>
</dbReference>
<dbReference type="SMART" id="SM00248">
    <property type="entry name" value="ANK"/>
    <property type="match status" value="2"/>
</dbReference>
<feature type="domain" description="DUF4274" evidence="2">
    <location>
        <begin position="155"/>
        <end position="219"/>
    </location>
</feature>
<organism evidence="3 4">
    <name type="scientific">Solibacillus faecavium</name>
    <dbReference type="NCBI Taxonomy" id="2762221"/>
    <lineage>
        <taxon>Bacteria</taxon>
        <taxon>Bacillati</taxon>
        <taxon>Bacillota</taxon>
        <taxon>Bacilli</taxon>
        <taxon>Bacillales</taxon>
        <taxon>Caryophanaceae</taxon>
        <taxon>Solibacillus</taxon>
    </lineage>
</organism>
<keyword evidence="1" id="KW-0040">ANK repeat</keyword>
<accession>A0ABR8Y2R5</accession>
<dbReference type="Pfam" id="PF12796">
    <property type="entry name" value="Ank_2"/>
    <property type="match status" value="1"/>
</dbReference>
<gene>
    <name evidence="3" type="ORF">H9635_17280</name>
</gene>
<name>A0ABR8Y2R5_9BACL</name>
<dbReference type="EMBL" id="JACSPZ010000011">
    <property type="protein sequence ID" value="MBD8038500.1"/>
    <property type="molecule type" value="Genomic_DNA"/>
</dbReference>
<dbReference type="InterPro" id="IPR002110">
    <property type="entry name" value="Ankyrin_rpt"/>
</dbReference>
<feature type="repeat" description="ANK" evidence="1">
    <location>
        <begin position="30"/>
        <end position="63"/>
    </location>
</feature>
<dbReference type="Gene3D" id="1.25.40.20">
    <property type="entry name" value="Ankyrin repeat-containing domain"/>
    <property type="match status" value="1"/>
</dbReference>
<evidence type="ECO:0000256" key="1">
    <source>
        <dbReference type="PROSITE-ProRule" id="PRU00023"/>
    </source>
</evidence>
<evidence type="ECO:0000259" key="2">
    <source>
        <dbReference type="Pfam" id="PF14096"/>
    </source>
</evidence>
<evidence type="ECO:0000313" key="4">
    <source>
        <dbReference type="Proteomes" id="UP000619101"/>
    </source>
</evidence>
<dbReference type="Proteomes" id="UP000619101">
    <property type="component" value="Unassembled WGS sequence"/>
</dbReference>
<dbReference type="PROSITE" id="PS50297">
    <property type="entry name" value="ANK_REP_REGION"/>
    <property type="match status" value="1"/>
</dbReference>
<evidence type="ECO:0000313" key="3">
    <source>
        <dbReference type="EMBL" id="MBD8038500.1"/>
    </source>
</evidence>
<protein>
    <submittedName>
        <fullName evidence="3">DUF4274 domain-containing protein</fullName>
    </submittedName>
</protein>
<sequence>MNWKEVSKTDDLSLVKKAVTELDVNERDERGRTPLMLFLTNRMPVEAIEILIEQGADLEVHDKLGDTALKKAVKFKQIEALLKLIEAGAKLDSPFGILATAWNAARIDKKIADLLLETKGAVRLSLTLEEQRVVDRVLYEESQKKMCEKIERINSAEILHAIVNEYNWDDGPEPMLSVFQNPVTQKITLLDMYELLDGDYWLDKGNSSDPLSTEEERHFNQLAVALNERLERTSS</sequence>
<comment type="caution">
    <text evidence="3">The sequence shown here is derived from an EMBL/GenBank/DDBJ whole genome shotgun (WGS) entry which is preliminary data.</text>
</comment>